<dbReference type="GO" id="GO:0003735">
    <property type="term" value="F:structural constituent of ribosome"/>
    <property type="evidence" value="ECO:0007669"/>
    <property type="project" value="InterPro"/>
</dbReference>
<dbReference type="GO" id="GO:0005840">
    <property type="term" value="C:ribosome"/>
    <property type="evidence" value="ECO:0007669"/>
    <property type="project" value="UniProtKB-KW"/>
</dbReference>
<feature type="compositionally biased region" description="Low complexity" evidence="3">
    <location>
        <begin position="94"/>
        <end position="117"/>
    </location>
</feature>
<organism evidence="4 5">
    <name type="scientific">Eimeria praecox</name>
    <dbReference type="NCBI Taxonomy" id="51316"/>
    <lineage>
        <taxon>Eukaryota</taxon>
        <taxon>Sar</taxon>
        <taxon>Alveolata</taxon>
        <taxon>Apicomplexa</taxon>
        <taxon>Conoidasida</taxon>
        <taxon>Coccidia</taxon>
        <taxon>Eucoccidiorida</taxon>
        <taxon>Eimeriorina</taxon>
        <taxon>Eimeriidae</taxon>
        <taxon>Eimeria</taxon>
    </lineage>
</organism>
<proteinExistence type="predicted"/>
<dbReference type="GO" id="GO:1990904">
    <property type="term" value="C:ribonucleoprotein complex"/>
    <property type="evidence" value="ECO:0007669"/>
    <property type="project" value="UniProtKB-KW"/>
</dbReference>
<keyword evidence="1" id="KW-0689">Ribosomal protein</keyword>
<dbReference type="EMBL" id="HG691455">
    <property type="protein sequence ID" value="CDI77222.1"/>
    <property type="molecule type" value="Genomic_DNA"/>
</dbReference>
<sequence>MDPSSNPNALGWPLRPLLPALSEGFDVYEKQLKILSFRDWLIDLRVESAAAAELVGAYSPAPTAAAAAAATTAAAAAAAAEATTATEAADKDPTPSAAPTAAPAAAPPTATAATPAAAPAAPTATAAASPAAAATAAAAAAAASGMKRASMVVEGFTLVYARGASVFEGSCNWGGDVGLRDCEVVGFVGC</sequence>
<dbReference type="Proteomes" id="UP000018201">
    <property type="component" value="Unassembled WGS sequence"/>
</dbReference>
<dbReference type="OrthoDB" id="347200at2759"/>
<name>U6GCG2_9EIME</name>
<dbReference type="VEuPathDB" id="ToxoDB:EPH_0007560"/>
<dbReference type="InterPro" id="IPR042523">
    <property type="entry name" value="Atg7_N_2"/>
</dbReference>
<keyword evidence="5" id="KW-1185">Reference proteome</keyword>
<dbReference type="Gene3D" id="3.40.140.100">
    <property type="entry name" value="Ubiquitin-like modifier-activating enzyme ATG7 C-terminal domain"/>
    <property type="match status" value="1"/>
</dbReference>
<protein>
    <submittedName>
        <fullName evidence="4">Uncharacterized protein</fullName>
    </submittedName>
</protein>
<accession>U6GCG2</accession>
<evidence type="ECO:0000313" key="4">
    <source>
        <dbReference type="EMBL" id="CDI77222.1"/>
    </source>
</evidence>
<gene>
    <name evidence="4" type="ORF">EPH_0007560</name>
</gene>
<evidence type="ECO:0000256" key="1">
    <source>
        <dbReference type="ARBA" id="ARBA00022980"/>
    </source>
</evidence>
<evidence type="ECO:0000313" key="5">
    <source>
        <dbReference type="Proteomes" id="UP000018201"/>
    </source>
</evidence>
<feature type="region of interest" description="Disordered" evidence="3">
    <location>
        <begin position="84"/>
        <end position="117"/>
    </location>
</feature>
<dbReference type="GO" id="GO:0006412">
    <property type="term" value="P:translation"/>
    <property type="evidence" value="ECO:0007669"/>
    <property type="project" value="InterPro"/>
</dbReference>
<reference evidence="4" key="1">
    <citation type="submission" date="2013-10" db="EMBL/GenBank/DDBJ databases">
        <title>Genomic analysis of the causative agents of coccidiosis in chickens.</title>
        <authorList>
            <person name="Reid A.J."/>
            <person name="Blake D."/>
            <person name="Billington K."/>
            <person name="Browne H."/>
            <person name="Dunn M."/>
            <person name="Hung S."/>
            <person name="Kawahara F."/>
            <person name="Miranda-Saavedra D."/>
            <person name="Mourier T."/>
            <person name="Nagra H."/>
            <person name="Otto T.D."/>
            <person name="Rawlings N."/>
            <person name="Sanchez A."/>
            <person name="Sanders M."/>
            <person name="Subramaniam C."/>
            <person name="Tay Y."/>
            <person name="Dear P."/>
            <person name="Doerig C."/>
            <person name="Gruber A."/>
            <person name="Parkinson J."/>
            <person name="Shirley M."/>
            <person name="Wan K.L."/>
            <person name="Berriman M."/>
            <person name="Tomley F."/>
            <person name="Pain A."/>
        </authorList>
    </citation>
    <scope>NUCLEOTIDE SEQUENCE [LARGE SCALE GENOMIC DNA]</scope>
    <source>
        <strain evidence="4">Houghton</strain>
    </source>
</reference>
<evidence type="ECO:0000256" key="2">
    <source>
        <dbReference type="ARBA" id="ARBA00023274"/>
    </source>
</evidence>
<reference evidence="4" key="2">
    <citation type="submission" date="2013-10" db="EMBL/GenBank/DDBJ databases">
        <authorList>
            <person name="Aslett M."/>
        </authorList>
    </citation>
    <scope>NUCLEOTIDE SEQUENCE [LARGE SCALE GENOMIC DNA]</scope>
    <source>
        <strain evidence="4">Houghton</strain>
    </source>
</reference>
<evidence type="ECO:0000256" key="3">
    <source>
        <dbReference type="SAM" id="MobiDB-lite"/>
    </source>
</evidence>
<keyword evidence="2" id="KW-0687">Ribonucleoprotein</keyword>
<dbReference type="PRINTS" id="PR00456">
    <property type="entry name" value="RIBOSOMALP2"/>
</dbReference>
<dbReference type="InterPro" id="IPR001859">
    <property type="entry name" value="Ribosomal_P1/P2_euk"/>
</dbReference>
<dbReference type="AlphaFoldDB" id="U6GCG2"/>